<dbReference type="GO" id="GO:0008408">
    <property type="term" value="F:3'-5' exonuclease activity"/>
    <property type="evidence" value="ECO:0007669"/>
    <property type="project" value="TreeGrafter"/>
</dbReference>
<evidence type="ECO:0000256" key="6">
    <source>
        <dbReference type="ARBA" id="ARBA00022839"/>
    </source>
</evidence>
<keyword evidence="2 8" id="KW-0819">tRNA processing</keyword>
<sequence>MRVVSSPYRYADRSVHAHTATCRKPPSHPQRIPVEPVNYSNEDRQPRIAQRFRSYLPVVVDVETGGLNAQTDALLQIAAVVLRMDENGRLFAAATYSCHVEAFEGANLDPKSLELNGIQPDHPLRMALPENEALQKIFKPIRQEIRETGCTRAILVGHNSFFDLGFLNAAVERTGIKRNPFHPFSSFDTATLGGLAYGQTVLARAVDASGASWDRKSAHSAIYDAEKTAELFCNIVNRWDEMNGFPYGD</sequence>
<evidence type="ECO:0000256" key="4">
    <source>
        <dbReference type="ARBA" id="ARBA00022723"/>
    </source>
</evidence>
<dbReference type="GO" id="GO:0008033">
    <property type="term" value="P:tRNA processing"/>
    <property type="evidence" value="ECO:0007669"/>
    <property type="project" value="UniProtKB-KW"/>
</dbReference>
<dbReference type="NCBIfam" id="TIGR01298">
    <property type="entry name" value="RNaseT"/>
    <property type="match status" value="1"/>
</dbReference>
<feature type="binding site" evidence="8">
    <location>
        <position position="224"/>
    </location>
    <ligand>
        <name>Mg(2+)</name>
        <dbReference type="ChEBI" id="CHEBI:18420"/>
        <label>2</label>
        <note>catalytic</note>
    </ligand>
</feature>
<dbReference type="GO" id="GO:0045004">
    <property type="term" value="P:DNA replication proofreading"/>
    <property type="evidence" value="ECO:0007669"/>
    <property type="project" value="TreeGrafter"/>
</dbReference>
<dbReference type="EMBL" id="NFZW01000043">
    <property type="protein sequence ID" value="RFA31677.1"/>
    <property type="molecule type" value="Genomic_DNA"/>
</dbReference>
<comment type="caution">
    <text evidence="8">Lacks conserved residue(s) required for the propagation of feature annotation.</text>
</comment>
<dbReference type="PANTHER" id="PTHR30231">
    <property type="entry name" value="DNA POLYMERASE III SUBUNIT EPSILON"/>
    <property type="match status" value="1"/>
</dbReference>
<keyword evidence="4 8" id="KW-0479">Metal-binding</keyword>
<feature type="site" description="Important for substrate binding and specificity" evidence="8">
    <location>
        <position position="184"/>
    </location>
</feature>
<dbReference type="InterPro" id="IPR013520">
    <property type="entry name" value="Ribonucl_H"/>
</dbReference>
<dbReference type="GO" id="GO:0003676">
    <property type="term" value="F:nucleic acid binding"/>
    <property type="evidence" value="ECO:0007669"/>
    <property type="project" value="InterPro"/>
</dbReference>
<comment type="similarity">
    <text evidence="8">Belongs to the RNase T family.</text>
</comment>
<evidence type="ECO:0000259" key="10">
    <source>
        <dbReference type="SMART" id="SM00479"/>
    </source>
</evidence>
<feature type="active site" description="Proton donor/acceptor" evidence="8">
    <location>
        <position position="219"/>
    </location>
</feature>
<feature type="domain" description="Exonuclease" evidence="10">
    <location>
        <begin position="56"/>
        <end position="241"/>
    </location>
</feature>
<protein>
    <recommendedName>
        <fullName evidence="8">Ribonuclease T</fullName>
        <ecNumber evidence="8">3.1.13.-</ecNumber>
    </recommendedName>
    <alternativeName>
        <fullName evidence="8">Exoribonuclease T</fullName>
        <shortName evidence="8">RNase T</shortName>
    </alternativeName>
</protein>
<keyword evidence="7 8" id="KW-0460">Magnesium</keyword>
<comment type="cofactor">
    <cofactor evidence="8">
        <name>Mg(2+)</name>
        <dbReference type="ChEBI" id="CHEBI:18420"/>
    </cofactor>
    <text evidence="8">Binds two Mg(2+) per subunit. The active form of the enzyme binds two Mg(2+) ions in its active site. The first Mg(2+) forms only one salt bridge with the protein.</text>
</comment>
<comment type="function">
    <text evidence="8">Trims short 3' overhangs of a variety of RNA species, leaving a one or two nucleotide 3' overhang. Responsible for the end-turnover of tRNA: specifically removes the terminal AMP residue from uncharged tRNA (tRNA-C-C-A). Also appears to be involved in tRNA biosynthesis.</text>
</comment>
<keyword evidence="12" id="KW-1185">Reference proteome</keyword>
<name>A0A3E0WHQ9_9GAMM</name>
<evidence type="ECO:0000256" key="5">
    <source>
        <dbReference type="ARBA" id="ARBA00022801"/>
    </source>
</evidence>
<dbReference type="InterPro" id="IPR005987">
    <property type="entry name" value="RNase_T"/>
</dbReference>
<feature type="binding site" evidence="8">
    <location>
        <position position="63"/>
    </location>
    <ligand>
        <name>Mg(2+)</name>
        <dbReference type="ChEBI" id="CHEBI:18420"/>
        <label>2</label>
        <note>catalytic</note>
    </ligand>
</feature>
<dbReference type="PANTHER" id="PTHR30231:SF2">
    <property type="entry name" value="RIBONUCLEASE T"/>
    <property type="match status" value="1"/>
</dbReference>
<comment type="subunit">
    <text evidence="1 8">Homodimer.</text>
</comment>
<feature type="site" description="Important for substrate binding and specificity" evidence="8">
    <location>
        <position position="162"/>
    </location>
</feature>
<organism evidence="11 12">
    <name type="scientific">Alkalilimnicola ehrlichii</name>
    <dbReference type="NCBI Taxonomy" id="351052"/>
    <lineage>
        <taxon>Bacteria</taxon>
        <taxon>Pseudomonadati</taxon>
        <taxon>Pseudomonadota</taxon>
        <taxon>Gammaproteobacteria</taxon>
        <taxon>Chromatiales</taxon>
        <taxon>Ectothiorhodospiraceae</taxon>
        <taxon>Alkalilimnicola</taxon>
    </lineage>
</organism>
<feature type="binding site" evidence="8">
    <location>
        <position position="61"/>
    </location>
    <ligand>
        <name>Mg(2+)</name>
        <dbReference type="ChEBI" id="CHEBI:18420"/>
        <label>1</label>
        <note>catalytic</note>
    </ligand>
</feature>
<reference evidence="12" key="1">
    <citation type="submission" date="2017-05" db="EMBL/GenBank/DDBJ databases">
        <authorList>
            <person name="Sharma S."/>
            <person name="Sidhu C."/>
            <person name="Pinnaka A.K."/>
        </authorList>
    </citation>
    <scope>NUCLEOTIDE SEQUENCE [LARGE SCALE GENOMIC DNA]</scope>
    <source>
        <strain evidence="12">AK93</strain>
    </source>
</reference>
<dbReference type="Gene3D" id="3.30.420.10">
    <property type="entry name" value="Ribonuclease H-like superfamily/Ribonuclease H"/>
    <property type="match status" value="1"/>
</dbReference>
<accession>A0A3E0WHQ9</accession>
<keyword evidence="5 8" id="KW-0378">Hydrolase</keyword>
<gene>
    <name evidence="8" type="primary">rnt</name>
    <name evidence="11" type="ORF">CAL65_21815</name>
</gene>
<dbReference type="HAMAP" id="MF_00157">
    <property type="entry name" value="RNase_T"/>
    <property type="match status" value="1"/>
</dbReference>
<dbReference type="CDD" id="cd06134">
    <property type="entry name" value="RNaseT"/>
    <property type="match status" value="1"/>
</dbReference>
<evidence type="ECO:0000256" key="2">
    <source>
        <dbReference type="ARBA" id="ARBA00022694"/>
    </source>
</evidence>
<feature type="region of interest" description="Disordered" evidence="9">
    <location>
        <begin position="15"/>
        <end position="38"/>
    </location>
</feature>
<evidence type="ECO:0000313" key="12">
    <source>
        <dbReference type="Proteomes" id="UP000256763"/>
    </source>
</evidence>
<evidence type="ECO:0000256" key="8">
    <source>
        <dbReference type="HAMAP-Rule" id="MF_00157"/>
    </source>
</evidence>
<comment type="caution">
    <text evidence="11">The sequence shown here is derived from an EMBL/GenBank/DDBJ whole genome shotgun (WGS) entry which is preliminary data.</text>
</comment>
<dbReference type="EC" id="3.1.13.-" evidence="8"/>
<dbReference type="STRING" id="187272.Mlg_2268"/>
<keyword evidence="6 8" id="KW-0269">Exonuclease</keyword>
<dbReference type="Pfam" id="PF00929">
    <property type="entry name" value="RNase_T"/>
    <property type="match status" value="1"/>
</dbReference>
<evidence type="ECO:0000256" key="9">
    <source>
        <dbReference type="SAM" id="MobiDB-lite"/>
    </source>
</evidence>
<evidence type="ECO:0000313" key="11">
    <source>
        <dbReference type="EMBL" id="RFA31677.1"/>
    </source>
</evidence>
<dbReference type="GO" id="GO:0000287">
    <property type="term" value="F:magnesium ion binding"/>
    <property type="evidence" value="ECO:0007669"/>
    <property type="project" value="UniProtKB-UniRule"/>
</dbReference>
<dbReference type="GO" id="GO:0005829">
    <property type="term" value="C:cytosol"/>
    <property type="evidence" value="ECO:0007669"/>
    <property type="project" value="TreeGrafter"/>
</dbReference>
<dbReference type="Proteomes" id="UP000256763">
    <property type="component" value="Unassembled WGS sequence"/>
</dbReference>
<keyword evidence="3 8" id="KW-0540">Nuclease</keyword>
<dbReference type="SMART" id="SM00479">
    <property type="entry name" value="EXOIII"/>
    <property type="match status" value="1"/>
</dbReference>
<proteinExistence type="inferred from homology"/>
<dbReference type="AlphaFoldDB" id="A0A3E0WHQ9"/>
<dbReference type="SUPFAM" id="SSF53098">
    <property type="entry name" value="Ribonuclease H-like"/>
    <property type="match status" value="1"/>
</dbReference>
<dbReference type="GO" id="GO:0016896">
    <property type="term" value="F:RNA exonuclease activity, producing 5'-phosphomonoesters"/>
    <property type="evidence" value="ECO:0007669"/>
    <property type="project" value="UniProtKB-UniRule"/>
</dbReference>
<dbReference type="InterPro" id="IPR036397">
    <property type="entry name" value="RNaseH_sf"/>
</dbReference>
<dbReference type="InterPro" id="IPR012337">
    <property type="entry name" value="RNaseH-like_sf"/>
</dbReference>
<evidence type="ECO:0000256" key="7">
    <source>
        <dbReference type="ARBA" id="ARBA00022842"/>
    </source>
</evidence>
<feature type="binding site" evidence="8">
    <location>
        <position position="219"/>
    </location>
    <ligand>
        <name>Mg(2+)</name>
        <dbReference type="ChEBI" id="CHEBI:18420"/>
        <label>2</label>
        <note>catalytic</note>
    </ligand>
</feature>
<feature type="binding site" evidence="8">
    <location>
        <position position="61"/>
    </location>
    <ligand>
        <name>Mg(2+)</name>
        <dbReference type="ChEBI" id="CHEBI:18420"/>
        <label>2</label>
        <note>catalytic</note>
    </ligand>
</feature>
<evidence type="ECO:0000256" key="1">
    <source>
        <dbReference type="ARBA" id="ARBA00011738"/>
    </source>
</evidence>
<dbReference type="OrthoDB" id="9778264at2"/>
<dbReference type="FunFam" id="3.30.420.10:FF:000009">
    <property type="entry name" value="Ribonuclease T"/>
    <property type="match status" value="1"/>
</dbReference>
<evidence type="ECO:0000256" key="3">
    <source>
        <dbReference type="ARBA" id="ARBA00022722"/>
    </source>
</evidence>